<evidence type="ECO:0000313" key="8">
    <source>
        <dbReference type="Proteomes" id="UP000286687"/>
    </source>
</evidence>
<dbReference type="InterPro" id="IPR016841">
    <property type="entry name" value="Tscrpt_reg_DksA-rel_prd"/>
</dbReference>
<reference evidence="3 7" key="1">
    <citation type="journal article" date="2015" name="Genome Announc.">
        <title>Complete genome sequences for 35 biothreat assay-relevant bacillus species.</title>
        <authorList>
            <person name="Johnson S.L."/>
            <person name="Daligault H.E."/>
            <person name="Davenport K.W."/>
            <person name="Jaissle J."/>
            <person name="Frey K.G."/>
            <person name="Ladner J.T."/>
            <person name="Broomall S.M."/>
            <person name="Bishop-Lilly K.A."/>
            <person name="Bruce D.C."/>
            <person name="Gibbons H.S."/>
            <person name="Coyne S.R."/>
            <person name="Lo C.C."/>
            <person name="Meincke L."/>
            <person name="Munk A.C."/>
            <person name="Koroleva G.I."/>
            <person name="Rosenzweig C.N."/>
            <person name="Palacios G.F."/>
            <person name="Redden C.L."/>
            <person name="Minogue T.D."/>
            <person name="Chain P.S."/>
        </authorList>
    </citation>
    <scope>NUCLEOTIDE SEQUENCE [LARGE SCALE GENOMIC DNA]</scope>
    <source>
        <strain evidence="3 7">HD1011</strain>
    </source>
</reference>
<accession>A0A0B5X8X0</accession>
<dbReference type="PIRSF" id="PIRSF026544">
    <property type="entry name" value="DksA_homologue_prd"/>
    <property type="match status" value="1"/>
</dbReference>
<dbReference type="EMBL" id="LDER01000179">
    <property type="protein sequence ID" value="RVU63684.1"/>
    <property type="molecule type" value="Genomic_DNA"/>
</dbReference>
<dbReference type="Proteomes" id="UP000286687">
    <property type="component" value="Unassembled WGS sequence"/>
</dbReference>
<dbReference type="Gene3D" id="1.20.120.910">
    <property type="entry name" value="DksA, coiled-coil domain"/>
    <property type="match status" value="1"/>
</dbReference>
<evidence type="ECO:0000313" key="10">
    <source>
        <dbReference type="Proteomes" id="UP000501107"/>
    </source>
</evidence>
<dbReference type="PROSITE" id="PS51128">
    <property type="entry name" value="ZF_DKSA_2"/>
    <property type="match status" value="1"/>
</dbReference>
<dbReference type="EMBL" id="CP009335">
    <property type="protein sequence ID" value="AJG76474.1"/>
    <property type="molecule type" value="Genomic_DNA"/>
</dbReference>
<evidence type="ECO:0000256" key="1">
    <source>
        <dbReference type="PROSITE-ProRule" id="PRU00510"/>
    </source>
</evidence>
<evidence type="ECO:0000256" key="2">
    <source>
        <dbReference type="SAM" id="Coils"/>
    </source>
</evidence>
<dbReference type="Proteomes" id="UP000501107">
    <property type="component" value="Chromosome"/>
</dbReference>
<reference evidence="6 9" key="3">
    <citation type="submission" date="2019-01" db="EMBL/GenBank/DDBJ databases">
        <title>Draft genome sequence of Bacillus sp. DPC6431.</title>
        <authorList>
            <person name="Arbulu S."/>
            <person name="Murphy K."/>
            <person name="O'Sullivan O."/>
            <person name="Rea M.C."/>
            <person name="Hill C."/>
            <person name="Ross R.P."/>
        </authorList>
    </citation>
    <scope>NUCLEOTIDE SEQUENCE [LARGE SCALE GENOMIC DNA]</scope>
    <source>
        <strain evidence="6 9">DPC6431</strain>
    </source>
</reference>
<dbReference type="Proteomes" id="UP000031876">
    <property type="component" value="Chromosome"/>
</dbReference>
<organism evidence="6 9">
    <name type="scientific">Bacillus thuringiensis</name>
    <dbReference type="NCBI Taxonomy" id="1428"/>
    <lineage>
        <taxon>Bacteria</taxon>
        <taxon>Bacillati</taxon>
        <taxon>Bacillota</taxon>
        <taxon>Bacilli</taxon>
        <taxon>Bacillales</taxon>
        <taxon>Bacillaceae</taxon>
        <taxon>Bacillus</taxon>
        <taxon>Bacillus cereus group</taxon>
    </lineage>
</organism>
<dbReference type="OMA" id="ERYVIEM"/>
<reference evidence="5 8" key="2">
    <citation type="submission" date="2018-01" db="EMBL/GenBank/DDBJ databases">
        <title>Complete genome sequence of G25-42.</title>
        <authorList>
            <person name="Zheng Z."/>
            <person name="Sun M."/>
        </authorList>
    </citation>
    <scope>NUCLEOTIDE SEQUENCE [LARGE SCALE GENOMIC DNA]</scope>
    <source>
        <strain evidence="5 8">G25-42</strain>
    </source>
</reference>
<dbReference type="PANTHER" id="PTHR33823:SF5">
    <property type="entry name" value="DNAK SUPPRESSOR PROTEIN"/>
    <property type="match status" value="1"/>
</dbReference>
<protein>
    <submittedName>
        <fullName evidence="6">Molecular chaperone DnaK</fullName>
    </submittedName>
    <submittedName>
        <fullName evidence="3">Transcriptional regulator, TraR/DksA</fullName>
    </submittedName>
</protein>
<evidence type="ECO:0000313" key="3">
    <source>
        <dbReference type="EMBL" id="AJG76474.1"/>
    </source>
</evidence>
<dbReference type="EMBL" id="CP053980">
    <property type="protein sequence ID" value="QKH23574.1"/>
    <property type="molecule type" value="Genomic_DNA"/>
</dbReference>
<feature type="coiled-coil region" evidence="2">
    <location>
        <begin position="2"/>
        <end position="29"/>
    </location>
</feature>
<evidence type="ECO:0000313" key="6">
    <source>
        <dbReference type="EMBL" id="TFF45906.1"/>
    </source>
</evidence>
<dbReference type="RefSeq" id="WP_001004661.1">
    <property type="nucleotide sequence ID" value="NZ_CP009335.1"/>
</dbReference>
<feature type="zinc finger region" description="dksA C4-type" evidence="1">
    <location>
        <begin position="78"/>
        <end position="102"/>
    </location>
</feature>
<dbReference type="PANTHER" id="PTHR33823">
    <property type="entry name" value="RNA POLYMERASE-BINDING TRANSCRIPTION FACTOR DKSA-RELATED"/>
    <property type="match status" value="1"/>
</dbReference>
<sequence>MNEMYMEIKEELQLMRKELQERLAKEVMHKYDTEFSEELGYEMKEEIKKKLLLHDIKEDLKDVERALFKMEIDMYGICEDTGRVISVKQMKTMPTARTIHEFFYEKVNV</sequence>
<dbReference type="AlphaFoldDB" id="A0A0B5X8X0"/>
<evidence type="ECO:0000313" key="9">
    <source>
        <dbReference type="Proteomes" id="UP000297630"/>
    </source>
</evidence>
<evidence type="ECO:0000313" key="7">
    <source>
        <dbReference type="Proteomes" id="UP000031876"/>
    </source>
</evidence>
<evidence type="ECO:0000313" key="4">
    <source>
        <dbReference type="EMBL" id="QKH23574.1"/>
    </source>
</evidence>
<name>A0A0B5X8X0_BACTU</name>
<reference evidence="4 10" key="4">
    <citation type="submission" date="2020-05" db="EMBL/GenBank/DDBJ databases">
        <title>FDA dAtabase for Regulatory Grade micrObial Sequences (FDA-ARGOS): Supporting development and validation of Infectious Disease Dx tests.</title>
        <authorList>
            <person name="Nelson B."/>
            <person name="Plummer A."/>
            <person name="Tallon L."/>
            <person name="Sadzewicz L."/>
            <person name="Zhao X."/>
            <person name="Vavikolanu K."/>
            <person name="Mehta A."/>
            <person name="Aluvathingal J."/>
            <person name="Nadendla S."/>
            <person name="Myers T."/>
            <person name="Yan Y."/>
            <person name="Sichtig H."/>
        </authorList>
    </citation>
    <scope>NUCLEOTIDE SEQUENCE [LARGE SCALE GENOMIC DNA]</scope>
    <source>
        <strain evidence="4 10">FDAARGOS_795</strain>
    </source>
</reference>
<proteinExistence type="predicted"/>
<dbReference type="EMBL" id="SCLP01000007">
    <property type="protein sequence ID" value="TFF45906.1"/>
    <property type="molecule type" value="Genomic_DNA"/>
</dbReference>
<dbReference type="KEGG" id="btw:BF38_5064"/>
<gene>
    <name evidence="3" type="ORF">BF38_5064</name>
    <name evidence="5" type="ORF">BM74_13785</name>
    <name evidence="6" type="ORF">EQ803_16710</name>
    <name evidence="4" type="ORF">FOC89_06040</name>
</gene>
<keyword evidence="2" id="KW-0175">Coiled coil</keyword>
<dbReference type="Proteomes" id="UP000297630">
    <property type="component" value="Unassembled WGS sequence"/>
</dbReference>
<evidence type="ECO:0000313" key="5">
    <source>
        <dbReference type="EMBL" id="RVU63684.1"/>
    </source>
</evidence>